<accession>A0A849BVH5</accession>
<name>A0A849BVH5_9ACTN</name>
<evidence type="ECO:0000313" key="2">
    <source>
        <dbReference type="Proteomes" id="UP000555552"/>
    </source>
</evidence>
<keyword evidence="2" id="KW-1185">Reference proteome</keyword>
<dbReference type="Proteomes" id="UP000555552">
    <property type="component" value="Unassembled WGS sequence"/>
</dbReference>
<dbReference type="AlphaFoldDB" id="A0A849BVH5"/>
<protein>
    <recommendedName>
        <fullName evidence="3">Fis family transcriptional regulator</fullName>
    </recommendedName>
</protein>
<gene>
    <name evidence="1" type="ORF">HLB09_17090</name>
</gene>
<sequence>MRWQRLFEDLEAQLEQEASAELRAEVADRTRAEQADVWLADRLRAAGPLEVALHLRDGAVVAGRVDDAAPEWVVVAEARGQALVPLASVSSVAGLPRRVAPPAGAVLRRTSLRTALRALARDRAAVRAAVAGAELAGTIDRVAGDHVDLALHAPGEPRRAGAVLEVRAVAIGALLVVRSA</sequence>
<proteinExistence type="predicted"/>
<reference evidence="1 2" key="1">
    <citation type="submission" date="2020-05" db="EMBL/GenBank/DDBJ databases">
        <title>MicrobeNet Type strains.</title>
        <authorList>
            <person name="Nicholson A.C."/>
        </authorList>
    </citation>
    <scope>NUCLEOTIDE SEQUENCE [LARGE SCALE GENOMIC DNA]</scope>
    <source>
        <strain evidence="1 2">JCM 14547</strain>
    </source>
</reference>
<evidence type="ECO:0008006" key="3">
    <source>
        <dbReference type="Google" id="ProtNLM"/>
    </source>
</evidence>
<dbReference type="EMBL" id="JABEMA010000504">
    <property type="protein sequence ID" value="NNH24772.1"/>
    <property type="molecule type" value="Genomic_DNA"/>
</dbReference>
<organism evidence="1 2">
    <name type="scientific">Pseudokineococcus marinus</name>
    <dbReference type="NCBI Taxonomy" id="351215"/>
    <lineage>
        <taxon>Bacteria</taxon>
        <taxon>Bacillati</taxon>
        <taxon>Actinomycetota</taxon>
        <taxon>Actinomycetes</taxon>
        <taxon>Kineosporiales</taxon>
        <taxon>Kineosporiaceae</taxon>
        <taxon>Pseudokineococcus</taxon>
    </lineage>
</organism>
<dbReference type="RefSeq" id="WP_171204477.1">
    <property type="nucleotide sequence ID" value="NZ_BAAANP010000021.1"/>
</dbReference>
<evidence type="ECO:0000313" key="1">
    <source>
        <dbReference type="EMBL" id="NNH24772.1"/>
    </source>
</evidence>
<comment type="caution">
    <text evidence="1">The sequence shown here is derived from an EMBL/GenBank/DDBJ whole genome shotgun (WGS) entry which is preliminary data.</text>
</comment>